<evidence type="ECO:0000256" key="1">
    <source>
        <dbReference type="ARBA" id="ARBA00010641"/>
    </source>
</evidence>
<keyword evidence="3 6" id="KW-0731">Sigma factor</keyword>
<dbReference type="GO" id="GO:0016987">
    <property type="term" value="F:sigma factor activity"/>
    <property type="evidence" value="ECO:0007669"/>
    <property type="project" value="UniProtKB-KW"/>
</dbReference>
<evidence type="ECO:0000256" key="6">
    <source>
        <dbReference type="RuleBase" id="RU000716"/>
    </source>
</evidence>
<dbReference type="Pfam" id="PF04542">
    <property type="entry name" value="Sigma70_r2"/>
    <property type="match status" value="1"/>
</dbReference>
<dbReference type="OrthoDB" id="9790423at2"/>
<dbReference type="EMBL" id="ASJR01000001">
    <property type="protein sequence ID" value="ERP39403.1"/>
    <property type="molecule type" value="Genomic_DNA"/>
</dbReference>
<dbReference type="InterPro" id="IPR014284">
    <property type="entry name" value="RNA_pol_sigma-70_dom"/>
</dbReference>
<dbReference type="InterPro" id="IPR007627">
    <property type="entry name" value="RNA_pol_sigma70_r2"/>
</dbReference>
<evidence type="ECO:0000256" key="3">
    <source>
        <dbReference type="ARBA" id="ARBA00023082"/>
    </source>
</evidence>
<dbReference type="InterPro" id="IPR013249">
    <property type="entry name" value="RNA_pol_sigma70_r4_t2"/>
</dbReference>
<comment type="similarity">
    <text evidence="1 6">Belongs to the sigma-70 factor family. ECF subfamily.</text>
</comment>
<dbReference type="NCBIfam" id="TIGR02937">
    <property type="entry name" value="sigma70-ECF"/>
    <property type="match status" value="1"/>
</dbReference>
<evidence type="ECO:0000259" key="7">
    <source>
        <dbReference type="Pfam" id="PF04542"/>
    </source>
</evidence>
<dbReference type="Pfam" id="PF08281">
    <property type="entry name" value="Sigma70_r4_2"/>
    <property type="match status" value="1"/>
</dbReference>
<evidence type="ECO:0000256" key="5">
    <source>
        <dbReference type="ARBA" id="ARBA00023163"/>
    </source>
</evidence>
<dbReference type="SUPFAM" id="SSF88659">
    <property type="entry name" value="Sigma3 and sigma4 domains of RNA polymerase sigma factors"/>
    <property type="match status" value="1"/>
</dbReference>
<reference evidence="9 10" key="1">
    <citation type="journal article" date="2013" name="Environ. Microbiol.">
        <title>Genome analysis of Chitinivibrio alkaliphilus gen. nov., sp. nov., a novel extremely haloalkaliphilic anaerobic chitinolytic bacterium from the candidate phylum Termite Group 3.</title>
        <authorList>
            <person name="Sorokin D.Y."/>
            <person name="Gumerov V.M."/>
            <person name="Rakitin A.L."/>
            <person name="Beletsky A.V."/>
            <person name="Damste J.S."/>
            <person name="Muyzer G."/>
            <person name="Mardanov A.V."/>
            <person name="Ravin N.V."/>
        </authorList>
    </citation>
    <scope>NUCLEOTIDE SEQUENCE [LARGE SCALE GENOMIC DNA]</scope>
    <source>
        <strain evidence="9 10">ACht1</strain>
    </source>
</reference>
<dbReference type="GO" id="GO:0003677">
    <property type="term" value="F:DNA binding"/>
    <property type="evidence" value="ECO:0007669"/>
    <property type="project" value="UniProtKB-KW"/>
</dbReference>
<dbReference type="SUPFAM" id="SSF88946">
    <property type="entry name" value="Sigma2 domain of RNA polymerase sigma factors"/>
    <property type="match status" value="1"/>
</dbReference>
<dbReference type="PANTHER" id="PTHR43133">
    <property type="entry name" value="RNA POLYMERASE ECF-TYPE SIGMA FACTO"/>
    <property type="match status" value="1"/>
</dbReference>
<evidence type="ECO:0000256" key="2">
    <source>
        <dbReference type="ARBA" id="ARBA00023015"/>
    </source>
</evidence>
<evidence type="ECO:0000313" key="10">
    <source>
        <dbReference type="Proteomes" id="UP000017148"/>
    </source>
</evidence>
<evidence type="ECO:0000259" key="8">
    <source>
        <dbReference type="Pfam" id="PF08281"/>
    </source>
</evidence>
<keyword evidence="10" id="KW-1185">Reference proteome</keyword>
<comment type="caution">
    <text evidence="9">The sequence shown here is derived from an EMBL/GenBank/DDBJ whole genome shotgun (WGS) entry which is preliminary data.</text>
</comment>
<dbReference type="InterPro" id="IPR039425">
    <property type="entry name" value="RNA_pol_sigma-70-like"/>
</dbReference>
<dbReference type="InterPro" id="IPR013324">
    <property type="entry name" value="RNA_pol_sigma_r3/r4-like"/>
</dbReference>
<dbReference type="Gene3D" id="1.10.10.10">
    <property type="entry name" value="Winged helix-like DNA-binding domain superfamily/Winged helix DNA-binding domain"/>
    <property type="match status" value="1"/>
</dbReference>
<dbReference type="GO" id="GO:0006352">
    <property type="term" value="P:DNA-templated transcription initiation"/>
    <property type="evidence" value="ECO:0007669"/>
    <property type="project" value="InterPro"/>
</dbReference>
<keyword evidence="5 6" id="KW-0804">Transcription</keyword>
<dbReference type="InterPro" id="IPR036388">
    <property type="entry name" value="WH-like_DNA-bd_sf"/>
</dbReference>
<organism evidence="9 10">
    <name type="scientific">Chitinivibrio alkaliphilus ACht1</name>
    <dbReference type="NCBI Taxonomy" id="1313304"/>
    <lineage>
        <taxon>Bacteria</taxon>
        <taxon>Pseudomonadati</taxon>
        <taxon>Fibrobacterota</taxon>
        <taxon>Chitinivibrionia</taxon>
        <taxon>Chitinivibrionales</taxon>
        <taxon>Chitinivibrionaceae</taxon>
        <taxon>Chitinivibrio</taxon>
    </lineage>
</organism>
<dbReference type="STRING" id="1313304.CALK_0206"/>
<dbReference type="RefSeq" id="WP_022635763.1">
    <property type="nucleotide sequence ID" value="NZ_ASJR01000001.1"/>
</dbReference>
<dbReference type="AlphaFoldDB" id="U7DCV7"/>
<protein>
    <recommendedName>
        <fullName evidence="6">RNA polymerase sigma factor</fullName>
    </recommendedName>
</protein>
<sequence length="188" mass="22007">MKNENFTEKEYVADWLDNKNVKAFTKLYDEYKHKVFSLILRMVKDRNVAEDLLQDTFISALNSIDRFERNRSFLSWLFGIAHKKTIDYIRHEKVVNKYQDEASQAVGSRIQDPLSSTADGRVRELVNHVLEDISVEQKEVFLMREMGGVPFKDIAEITGCTINTALGRMRLACEKIRKEFVKRGYYEV</sequence>
<keyword evidence="2 6" id="KW-0805">Transcription regulation</keyword>
<gene>
    <name evidence="9" type="ORF">CALK_0206</name>
</gene>
<dbReference type="PROSITE" id="PS01063">
    <property type="entry name" value="SIGMA70_ECF"/>
    <property type="match status" value="1"/>
</dbReference>
<feature type="domain" description="RNA polymerase sigma-70 region 2" evidence="7">
    <location>
        <begin position="27"/>
        <end position="93"/>
    </location>
</feature>
<dbReference type="Proteomes" id="UP000017148">
    <property type="component" value="Unassembled WGS sequence"/>
</dbReference>
<keyword evidence="4 6" id="KW-0238">DNA-binding</keyword>
<accession>U7DCV7</accession>
<evidence type="ECO:0000313" key="9">
    <source>
        <dbReference type="EMBL" id="ERP39403.1"/>
    </source>
</evidence>
<dbReference type="InterPro" id="IPR000838">
    <property type="entry name" value="RNA_pol_sigma70_ECF_CS"/>
</dbReference>
<feature type="domain" description="RNA polymerase sigma factor 70 region 4 type 2" evidence="8">
    <location>
        <begin position="127"/>
        <end position="175"/>
    </location>
</feature>
<name>U7DCV7_9BACT</name>
<dbReference type="PANTHER" id="PTHR43133:SF8">
    <property type="entry name" value="RNA POLYMERASE SIGMA FACTOR HI_1459-RELATED"/>
    <property type="match status" value="1"/>
</dbReference>
<dbReference type="Gene3D" id="1.10.1740.10">
    <property type="match status" value="1"/>
</dbReference>
<evidence type="ECO:0000256" key="4">
    <source>
        <dbReference type="ARBA" id="ARBA00023125"/>
    </source>
</evidence>
<proteinExistence type="inferred from homology"/>
<dbReference type="InterPro" id="IPR013325">
    <property type="entry name" value="RNA_pol_sigma_r2"/>
</dbReference>
<dbReference type="eggNOG" id="COG1595">
    <property type="taxonomic scope" value="Bacteria"/>
</dbReference>